<sequence length="292" mass="33608">MKELLNTKPTYFSSTDPSIKQLLQEVIALTNRLFRQLKHRPINGIIGLIQPMIWIFFFGPILNKLNQDTGIFVSGSETHYFKFFFPGILIFTLCNGALNSGLPLIFDKEFGFLNRILVSPLNSRLPIFIANFIYTTSICLLQSLIITQVGILIQPEIIELIKLNSLTILIIISIFIFSLSSISLGLALLLPSHIELIAILFVINMPLLFSSPILIPLNMMPLWLKYITILNPITYTIEVLRFLYNHDHWTMSDTVFNCFSINFSFFFCLSIIFLFAYIVYTTIKILLNRIYF</sequence>
<dbReference type="PIRSF" id="PIRSF006648">
    <property type="entry name" value="DrrB"/>
    <property type="match status" value="1"/>
</dbReference>
<feature type="transmembrane region" description="Helical" evidence="5">
    <location>
        <begin position="126"/>
        <end position="153"/>
    </location>
</feature>
<reference evidence="7" key="1">
    <citation type="submission" date="2017-05" db="EMBL/GenBank/DDBJ databases">
        <title>Plastid comparative genomics reveals ancient divergence between Glaucophyte genera.</title>
        <authorList>
            <person name="Figueroa-Martinez F.J."/>
            <person name="Jackson C."/>
            <person name="Reyes-Prieto A."/>
        </authorList>
    </citation>
    <scope>NUCLEOTIDE SEQUENCE</scope>
    <source>
        <strain evidence="7">SAG 46.84</strain>
    </source>
</reference>
<dbReference type="GO" id="GO:0140359">
    <property type="term" value="F:ABC-type transporter activity"/>
    <property type="evidence" value="ECO:0007669"/>
    <property type="project" value="InterPro"/>
</dbReference>
<feature type="domain" description="ABC transmembrane type-2" evidence="6">
    <location>
        <begin position="42"/>
        <end position="284"/>
    </location>
</feature>
<keyword evidence="2 5" id="KW-0812">Transmembrane</keyword>
<name>A0A3G1IW29_9EUKA</name>
<keyword evidence="3 5" id="KW-1133">Transmembrane helix</keyword>
<dbReference type="GeneID" id="38572654"/>
<evidence type="ECO:0000256" key="1">
    <source>
        <dbReference type="ARBA" id="ARBA00004141"/>
    </source>
</evidence>
<protein>
    <recommendedName>
        <fullName evidence="6">ABC transmembrane type-2 domain-containing protein</fullName>
    </recommendedName>
</protein>
<feature type="transmembrane region" description="Helical" evidence="5">
    <location>
        <begin position="165"/>
        <end position="190"/>
    </location>
</feature>
<dbReference type="PANTHER" id="PTHR43077">
    <property type="entry name" value="TRANSPORT PERMEASE YVFS-RELATED"/>
    <property type="match status" value="1"/>
</dbReference>
<evidence type="ECO:0000256" key="3">
    <source>
        <dbReference type="ARBA" id="ARBA00022989"/>
    </source>
</evidence>
<feature type="transmembrane region" description="Helical" evidence="5">
    <location>
        <begin position="264"/>
        <end position="287"/>
    </location>
</feature>
<dbReference type="InterPro" id="IPR051328">
    <property type="entry name" value="T7SS_ABC-Transporter"/>
</dbReference>
<organism evidence="7">
    <name type="scientific">Gloeochaete wittrockiana</name>
    <dbReference type="NCBI Taxonomy" id="38269"/>
    <lineage>
        <taxon>Eukaryota</taxon>
        <taxon>Glaucocystophyceae</taxon>
        <taxon>Gloeochaetales</taxon>
        <taxon>Gloeochaetaceae</taxon>
        <taxon>Gloeochaete</taxon>
    </lineage>
</organism>
<dbReference type="EMBL" id="MF167426">
    <property type="protein sequence ID" value="ASQ40250.1"/>
    <property type="molecule type" value="Genomic_DNA"/>
</dbReference>
<evidence type="ECO:0000313" key="7">
    <source>
        <dbReference type="EMBL" id="ASQ40250.1"/>
    </source>
</evidence>
<feature type="transmembrane region" description="Helical" evidence="5">
    <location>
        <begin position="83"/>
        <end position="106"/>
    </location>
</feature>
<dbReference type="PROSITE" id="PS51012">
    <property type="entry name" value="ABC_TM2"/>
    <property type="match status" value="1"/>
</dbReference>
<dbReference type="InterPro" id="IPR013525">
    <property type="entry name" value="ABC2_TM"/>
</dbReference>
<keyword evidence="7" id="KW-0934">Plastid</keyword>
<dbReference type="InterPro" id="IPR000412">
    <property type="entry name" value="ABC_2_transport"/>
</dbReference>
<dbReference type="PANTHER" id="PTHR43077:SF10">
    <property type="entry name" value="TRANSPORT PERMEASE PROTEIN"/>
    <property type="match status" value="1"/>
</dbReference>
<comment type="subcellular location">
    <subcellularLocation>
        <location evidence="1">Membrane</location>
        <topology evidence="1">Multi-pass membrane protein</topology>
    </subcellularLocation>
</comment>
<dbReference type="Pfam" id="PF01061">
    <property type="entry name" value="ABC2_membrane"/>
    <property type="match status" value="1"/>
</dbReference>
<feature type="transmembrane region" description="Helical" evidence="5">
    <location>
        <begin position="222"/>
        <end position="244"/>
    </location>
</feature>
<evidence type="ECO:0000259" key="6">
    <source>
        <dbReference type="PROSITE" id="PS51012"/>
    </source>
</evidence>
<gene>
    <name evidence="7" type="primary">ycf38</name>
</gene>
<proteinExistence type="predicted"/>
<geneLocation type="plastid" evidence="7"/>
<feature type="transmembrane region" description="Helical" evidence="5">
    <location>
        <begin position="196"/>
        <end position="215"/>
    </location>
</feature>
<evidence type="ECO:0000256" key="5">
    <source>
        <dbReference type="SAM" id="Phobius"/>
    </source>
</evidence>
<dbReference type="AlphaFoldDB" id="A0A3G1IW29"/>
<keyword evidence="4 5" id="KW-0472">Membrane</keyword>
<accession>A0A3G1IW29</accession>
<dbReference type="RefSeq" id="YP_009546189.1">
    <property type="nucleotide sequence ID" value="NC_040153.1"/>
</dbReference>
<dbReference type="GO" id="GO:0043190">
    <property type="term" value="C:ATP-binding cassette (ABC) transporter complex"/>
    <property type="evidence" value="ECO:0007669"/>
    <property type="project" value="InterPro"/>
</dbReference>
<dbReference type="InterPro" id="IPR047817">
    <property type="entry name" value="ABC2_TM_bact-type"/>
</dbReference>
<evidence type="ECO:0000256" key="2">
    <source>
        <dbReference type="ARBA" id="ARBA00022692"/>
    </source>
</evidence>
<evidence type="ECO:0000256" key="4">
    <source>
        <dbReference type="ARBA" id="ARBA00023136"/>
    </source>
</evidence>
<feature type="transmembrane region" description="Helical" evidence="5">
    <location>
        <begin position="42"/>
        <end position="62"/>
    </location>
</feature>